<dbReference type="PANTHER" id="PTHR33973:SF4">
    <property type="entry name" value="OS07G0153300 PROTEIN"/>
    <property type="match status" value="1"/>
</dbReference>
<reference evidence="1 2" key="1">
    <citation type="submission" date="2016-10" db="EMBL/GenBank/DDBJ databases">
        <authorList>
            <person name="de Groot N.N."/>
        </authorList>
    </citation>
    <scope>NUCLEOTIDE SEQUENCE [LARGE SCALE GENOMIC DNA]</scope>
    <source>
        <strain evidence="1 2">CGMCC 1.12097</strain>
    </source>
</reference>
<dbReference type="Proteomes" id="UP000198588">
    <property type="component" value="Unassembled WGS sequence"/>
</dbReference>
<sequence length="270" mass="30823">MPEPQSALYAGKVMHQRLKPRRHRLSYRMFLLLLDLDEIDALGTRLRLFSRNRFNFFGFVDRDHGDSSDGSLRAYVERQLNASGIEADGGPIRLLSMPRMLGYAFNPLSVYFCHRRQGDLTAILYEVSNTFGQRHSYLIPVADSGREGLIEQHCDKHFYVSPFIAMGMHYRFRVGPPGNEVSIHITASDDQGPLIVASFSGKRRPLTDTTLARAFLAYPLLTIKVIAAIHWEALLLWAKGMRFYARPDPPREPVTHVSVERHSQREIEPS</sequence>
<gene>
    <name evidence="1" type="ORF">SAMN02927914_05986</name>
</gene>
<name>A0A1G5ZSM3_9HYPH</name>
<protein>
    <recommendedName>
        <fullName evidence="3">DUF1365 domain-containing protein</fullName>
    </recommendedName>
</protein>
<evidence type="ECO:0000313" key="1">
    <source>
        <dbReference type="EMBL" id="SDA97821.1"/>
    </source>
</evidence>
<dbReference type="AlphaFoldDB" id="A0A1G5ZSM3"/>
<dbReference type="STRING" id="1165689.SAMN02927914_05986"/>
<dbReference type="EMBL" id="FMXM01000027">
    <property type="protein sequence ID" value="SDA97821.1"/>
    <property type="molecule type" value="Genomic_DNA"/>
</dbReference>
<dbReference type="PANTHER" id="PTHR33973">
    <property type="entry name" value="OS07G0153300 PROTEIN"/>
    <property type="match status" value="1"/>
</dbReference>
<organism evidence="1 2">
    <name type="scientific">Mesorhizobium qingshengii</name>
    <dbReference type="NCBI Taxonomy" id="1165689"/>
    <lineage>
        <taxon>Bacteria</taxon>
        <taxon>Pseudomonadati</taxon>
        <taxon>Pseudomonadota</taxon>
        <taxon>Alphaproteobacteria</taxon>
        <taxon>Hyphomicrobiales</taxon>
        <taxon>Phyllobacteriaceae</taxon>
        <taxon>Mesorhizobium</taxon>
    </lineage>
</organism>
<dbReference type="RefSeq" id="WP_091585684.1">
    <property type="nucleotide sequence ID" value="NZ_FMXM01000027.1"/>
</dbReference>
<dbReference type="InterPro" id="IPR010775">
    <property type="entry name" value="DUF1365"/>
</dbReference>
<evidence type="ECO:0000313" key="2">
    <source>
        <dbReference type="Proteomes" id="UP000198588"/>
    </source>
</evidence>
<proteinExistence type="predicted"/>
<accession>A0A1G5ZSM3</accession>
<dbReference type="OrthoDB" id="9778801at2"/>
<evidence type="ECO:0008006" key="3">
    <source>
        <dbReference type="Google" id="ProtNLM"/>
    </source>
</evidence>
<dbReference type="Pfam" id="PF07103">
    <property type="entry name" value="DUF1365"/>
    <property type="match status" value="1"/>
</dbReference>